<dbReference type="NCBIfam" id="NF003705">
    <property type="entry name" value="PRK05322.1"/>
    <property type="match status" value="1"/>
</dbReference>
<evidence type="ECO:0000256" key="4">
    <source>
        <dbReference type="ARBA" id="ARBA00022723"/>
    </source>
</evidence>
<comment type="similarity">
    <text evidence="1 11">Belongs to the GHMP kinase family. GalK subfamily.</text>
</comment>
<evidence type="ECO:0000256" key="8">
    <source>
        <dbReference type="ARBA" id="ARBA00022842"/>
    </source>
</evidence>
<dbReference type="PIRSF" id="PIRSF000530">
    <property type="entry name" value="Galactokinase"/>
    <property type="match status" value="1"/>
</dbReference>
<dbReference type="FunFam" id="3.30.230.10:FF:000017">
    <property type="entry name" value="Galactokinase"/>
    <property type="match status" value="1"/>
</dbReference>
<evidence type="ECO:0000256" key="11">
    <source>
        <dbReference type="HAMAP-Rule" id="MF_00246"/>
    </source>
</evidence>
<evidence type="ECO:0000259" key="15">
    <source>
        <dbReference type="Pfam" id="PF10509"/>
    </source>
</evidence>
<keyword evidence="9 11" id="KW-0299">Galactose metabolism</keyword>
<dbReference type="InterPro" id="IPR019539">
    <property type="entry name" value="GalKase_N"/>
</dbReference>
<dbReference type="AlphaFoldDB" id="A0A7G9GF43"/>
<dbReference type="SUPFAM" id="SSF54211">
    <property type="entry name" value="Ribosomal protein S5 domain 2-like"/>
    <property type="match status" value="1"/>
</dbReference>
<organism evidence="16 17">
    <name type="scientific">Wansuia hejianensis</name>
    <dbReference type="NCBI Taxonomy" id="2763667"/>
    <lineage>
        <taxon>Bacteria</taxon>
        <taxon>Bacillati</taxon>
        <taxon>Bacillota</taxon>
        <taxon>Clostridia</taxon>
        <taxon>Lachnospirales</taxon>
        <taxon>Lachnospiraceae</taxon>
        <taxon>Wansuia</taxon>
    </lineage>
</organism>
<feature type="binding site" evidence="11">
    <location>
        <begin position="34"/>
        <end position="37"/>
    </location>
    <ligand>
        <name>substrate</name>
    </ligand>
</feature>
<feature type="domain" description="GHMP kinase N-terminal" evidence="13">
    <location>
        <begin position="94"/>
        <end position="184"/>
    </location>
</feature>
<dbReference type="PANTHER" id="PTHR10457">
    <property type="entry name" value="MEVALONATE KINASE/GALACTOKINASE"/>
    <property type="match status" value="1"/>
</dbReference>
<comment type="pathway">
    <text evidence="11">Carbohydrate metabolism; galactose metabolism.</text>
</comment>
<feature type="binding site" evidence="11">
    <location>
        <begin position="125"/>
        <end position="131"/>
    </location>
    <ligand>
        <name>ATP</name>
        <dbReference type="ChEBI" id="CHEBI:30616"/>
    </ligand>
</feature>
<evidence type="ECO:0000256" key="7">
    <source>
        <dbReference type="ARBA" id="ARBA00022840"/>
    </source>
</evidence>
<dbReference type="EMBL" id="CP060635">
    <property type="protein sequence ID" value="QNM09425.1"/>
    <property type="molecule type" value="Genomic_DNA"/>
</dbReference>
<feature type="site" description="Transition state stabilizer" evidence="11">
    <location>
        <position position="28"/>
    </location>
</feature>
<keyword evidence="6 11" id="KW-0418">Kinase</keyword>
<evidence type="ECO:0000256" key="1">
    <source>
        <dbReference type="ARBA" id="ARBA00006566"/>
    </source>
</evidence>
<dbReference type="PANTHER" id="PTHR10457:SF7">
    <property type="entry name" value="GALACTOKINASE-RELATED"/>
    <property type="match status" value="1"/>
</dbReference>
<keyword evidence="8 11" id="KW-0460">Magnesium</keyword>
<evidence type="ECO:0000256" key="9">
    <source>
        <dbReference type="ARBA" id="ARBA00023144"/>
    </source>
</evidence>
<evidence type="ECO:0000256" key="5">
    <source>
        <dbReference type="ARBA" id="ARBA00022741"/>
    </source>
</evidence>
<dbReference type="InterPro" id="IPR022963">
    <property type="entry name" value="Galactokinase_bac"/>
</dbReference>
<keyword evidence="4 11" id="KW-0479">Metal-binding</keyword>
<dbReference type="GO" id="GO:0006012">
    <property type="term" value="P:galactose metabolic process"/>
    <property type="evidence" value="ECO:0007669"/>
    <property type="project" value="UniProtKB-UniRule"/>
</dbReference>
<dbReference type="GO" id="GO:0000287">
    <property type="term" value="F:magnesium ion binding"/>
    <property type="evidence" value="ECO:0007669"/>
    <property type="project" value="UniProtKB-UniRule"/>
</dbReference>
<dbReference type="HAMAP" id="MF_00246">
    <property type="entry name" value="Galactokinase"/>
    <property type="match status" value="1"/>
</dbReference>
<dbReference type="GO" id="GO:0004335">
    <property type="term" value="F:galactokinase activity"/>
    <property type="evidence" value="ECO:0007669"/>
    <property type="project" value="UniProtKB-UniRule"/>
</dbReference>
<feature type="domain" description="Galactokinase N-terminal" evidence="15">
    <location>
        <begin position="9"/>
        <end position="58"/>
    </location>
</feature>
<dbReference type="InterPro" id="IPR013750">
    <property type="entry name" value="GHMP_kinase_C_dom"/>
</dbReference>
<dbReference type="Pfam" id="PF08544">
    <property type="entry name" value="GHMP_kinases_C"/>
    <property type="match status" value="1"/>
</dbReference>
<dbReference type="PRINTS" id="PR00473">
    <property type="entry name" value="GALCTOKINASE"/>
</dbReference>
<dbReference type="PRINTS" id="PR00959">
    <property type="entry name" value="MEVGALKINASE"/>
</dbReference>
<evidence type="ECO:0000259" key="13">
    <source>
        <dbReference type="Pfam" id="PF00288"/>
    </source>
</evidence>
<comment type="catalytic activity">
    <reaction evidence="11">
        <text>alpha-D-galactose + ATP = alpha-D-galactose 1-phosphate + ADP + H(+)</text>
        <dbReference type="Rhea" id="RHEA:13553"/>
        <dbReference type="ChEBI" id="CHEBI:15378"/>
        <dbReference type="ChEBI" id="CHEBI:28061"/>
        <dbReference type="ChEBI" id="CHEBI:30616"/>
        <dbReference type="ChEBI" id="CHEBI:58336"/>
        <dbReference type="ChEBI" id="CHEBI:456216"/>
        <dbReference type="EC" id="2.7.1.6"/>
    </reaction>
</comment>
<dbReference type="InterPro" id="IPR020568">
    <property type="entry name" value="Ribosomal_Su5_D2-typ_SF"/>
</dbReference>
<dbReference type="FunFam" id="3.30.70.890:FF:000001">
    <property type="entry name" value="Galactokinase"/>
    <property type="match status" value="1"/>
</dbReference>
<dbReference type="NCBIfam" id="TIGR00131">
    <property type="entry name" value="gal_kin"/>
    <property type="match status" value="1"/>
</dbReference>
<dbReference type="Gene3D" id="3.30.230.10">
    <property type="match status" value="1"/>
</dbReference>
<evidence type="ECO:0000256" key="10">
    <source>
        <dbReference type="ARBA" id="ARBA00023277"/>
    </source>
</evidence>
<feature type="active site" description="Proton acceptor" evidence="11">
    <location>
        <position position="176"/>
    </location>
</feature>
<dbReference type="InterPro" id="IPR000705">
    <property type="entry name" value="Galactokinase"/>
</dbReference>
<feature type="domain" description="GHMP kinase C-terminal" evidence="14">
    <location>
        <begin position="287"/>
        <end position="364"/>
    </location>
</feature>
<dbReference type="SUPFAM" id="SSF55060">
    <property type="entry name" value="GHMP Kinase, C-terminal domain"/>
    <property type="match status" value="1"/>
</dbReference>
<gene>
    <name evidence="11" type="primary">galK</name>
    <name evidence="16" type="ORF">H9Q79_03825</name>
</gene>
<protein>
    <recommendedName>
        <fullName evidence="11 12">Galactokinase</fullName>
        <ecNumber evidence="11 12">2.7.1.6</ecNumber>
    </recommendedName>
    <alternativeName>
        <fullName evidence="11">Galactose kinase</fullName>
    </alternativeName>
</protein>
<keyword evidence="10 11" id="KW-0119">Carbohydrate metabolism</keyword>
<name>A0A7G9GF43_9FIRM</name>
<dbReference type="RefSeq" id="WP_118642609.1">
    <property type="nucleotide sequence ID" value="NZ_CP060635.1"/>
</dbReference>
<dbReference type="InterPro" id="IPR006206">
    <property type="entry name" value="Mevalonate/galactokinase"/>
</dbReference>
<sequence length="390" mass="43575">MTKDELVGKFQEIYGGAEGVSGFFAPGRVNLIGEHTDYNGGHVLPCALSFGTWLLARKRQDRRLRFFSENFSRLGVIESDLEDLACREEAGWTNYPKGVIWAFRERGYEITQGLDVFVYGDVPSGAGLSSSASLEVAAALALRELFELKELAMTDLAVISLYSENHFNGLNCGIMDQFAAAMGKKDSAIFLDTDTLAYEYVNARLDHARIVITNSKVKHSLVDSAYNDRKRESDRALKMLQRAVDIRGLGDLTEEDFERCKEAIQDTVCEKRARHAVYENRRTIRAAAALNAGRIEEFGKLMNESHRSLRDDYEVSCREVDTLVEIAWEIPGVLGSRITGGGFGGCTVSIVEQDAFNRFRDTVVSRYREKTGITAEIYAAEIGDGARRLW</sequence>
<evidence type="ECO:0000259" key="14">
    <source>
        <dbReference type="Pfam" id="PF08544"/>
    </source>
</evidence>
<dbReference type="InterPro" id="IPR006203">
    <property type="entry name" value="GHMP_knse_ATP-bd_CS"/>
</dbReference>
<dbReference type="Pfam" id="PF10509">
    <property type="entry name" value="GalKase_gal_bdg"/>
    <property type="match status" value="1"/>
</dbReference>
<dbReference type="InterPro" id="IPR036554">
    <property type="entry name" value="GHMP_kinase_C_sf"/>
</dbReference>
<keyword evidence="2 11" id="KW-0963">Cytoplasm</keyword>
<feature type="binding site" evidence="11">
    <location>
        <position position="164"/>
    </location>
    <ligand>
        <name>Mg(2+)</name>
        <dbReference type="ChEBI" id="CHEBI:18420"/>
    </ligand>
</feature>
<dbReference type="EC" id="2.7.1.6" evidence="11 12"/>
<proteinExistence type="inferred from homology"/>
<feature type="binding site" evidence="11">
    <location>
        <position position="226"/>
    </location>
    <ligand>
        <name>substrate</name>
    </ligand>
</feature>
<evidence type="ECO:0000256" key="6">
    <source>
        <dbReference type="ARBA" id="ARBA00022777"/>
    </source>
</evidence>
<evidence type="ECO:0000256" key="2">
    <source>
        <dbReference type="ARBA" id="ARBA00022490"/>
    </source>
</evidence>
<reference evidence="16 17" key="1">
    <citation type="submission" date="2020-08" db="EMBL/GenBank/DDBJ databases">
        <authorList>
            <person name="Liu C."/>
            <person name="Sun Q."/>
        </authorList>
    </citation>
    <scope>NUCLEOTIDE SEQUENCE [LARGE SCALE GENOMIC DNA]</scope>
    <source>
        <strain evidence="16 17">NSJ-29</strain>
    </source>
</reference>
<dbReference type="InterPro" id="IPR006204">
    <property type="entry name" value="GHMP_kinase_N_dom"/>
</dbReference>
<evidence type="ECO:0000256" key="12">
    <source>
        <dbReference type="NCBIfam" id="TIGR00131"/>
    </source>
</evidence>
<dbReference type="PROSITE" id="PS00627">
    <property type="entry name" value="GHMP_KINASES_ATP"/>
    <property type="match status" value="1"/>
</dbReference>
<dbReference type="Pfam" id="PF00288">
    <property type="entry name" value="GHMP_kinases_N"/>
    <property type="match status" value="1"/>
</dbReference>
<dbReference type="PROSITE" id="PS00106">
    <property type="entry name" value="GALACTOKINASE"/>
    <property type="match status" value="1"/>
</dbReference>
<feature type="binding site" evidence="11">
    <location>
        <position position="131"/>
    </location>
    <ligand>
        <name>Mg(2+)</name>
        <dbReference type="ChEBI" id="CHEBI:18420"/>
    </ligand>
</feature>
<dbReference type="GO" id="GO:0005829">
    <property type="term" value="C:cytosol"/>
    <property type="evidence" value="ECO:0007669"/>
    <property type="project" value="TreeGrafter"/>
</dbReference>
<comment type="subcellular location">
    <subcellularLocation>
        <location evidence="11">Cytoplasm</location>
    </subcellularLocation>
</comment>
<dbReference type="Gene3D" id="3.30.70.890">
    <property type="entry name" value="GHMP kinase, C-terminal domain"/>
    <property type="match status" value="1"/>
</dbReference>
<dbReference type="UniPathway" id="UPA00214"/>
<accession>A0A7G9GF43</accession>
<dbReference type="GO" id="GO:0005524">
    <property type="term" value="F:ATP binding"/>
    <property type="evidence" value="ECO:0007669"/>
    <property type="project" value="UniProtKB-UniRule"/>
</dbReference>
<comment type="function">
    <text evidence="11">Catalyzes the transfer of the gamma-phosphate of ATP to D-galactose to form alpha-D-galactose-1-phosphate (Gal-1-P).</text>
</comment>
<dbReference type="InterPro" id="IPR014721">
    <property type="entry name" value="Ribsml_uS5_D2-typ_fold_subgr"/>
</dbReference>
<feature type="binding site" evidence="11">
    <location>
        <position position="68"/>
    </location>
    <ligand>
        <name>ATP</name>
        <dbReference type="ChEBI" id="CHEBI:30616"/>
    </ligand>
</feature>
<keyword evidence="5 11" id="KW-0547">Nucleotide-binding</keyword>
<keyword evidence="17" id="KW-1185">Reference proteome</keyword>
<dbReference type="KEGG" id="whj:H9Q79_03825"/>
<evidence type="ECO:0000256" key="3">
    <source>
        <dbReference type="ARBA" id="ARBA00022679"/>
    </source>
</evidence>
<evidence type="ECO:0000313" key="16">
    <source>
        <dbReference type="EMBL" id="QNM09425.1"/>
    </source>
</evidence>
<dbReference type="InterPro" id="IPR019741">
    <property type="entry name" value="Galactokinase_CS"/>
</dbReference>
<dbReference type="Proteomes" id="UP000515860">
    <property type="component" value="Chromosome"/>
</dbReference>
<evidence type="ECO:0000313" key="17">
    <source>
        <dbReference type="Proteomes" id="UP000515860"/>
    </source>
</evidence>
<keyword evidence="3 11" id="KW-0808">Transferase</keyword>
<keyword evidence="7 11" id="KW-0067">ATP-binding</keyword>